<protein>
    <submittedName>
        <fullName evidence="1">Uncharacterized protein</fullName>
    </submittedName>
</protein>
<organism evidence="1 2">
    <name type="scientific">Deinococcus arenicola</name>
    <dbReference type="NCBI Taxonomy" id="2994950"/>
    <lineage>
        <taxon>Bacteria</taxon>
        <taxon>Thermotogati</taxon>
        <taxon>Deinococcota</taxon>
        <taxon>Deinococci</taxon>
        <taxon>Deinococcales</taxon>
        <taxon>Deinococcaceae</taxon>
        <taxon>Deinococcus</taxon>
    </lineage>
</organism>
<sequence length="126" mass="14190">MQETTVVGLSVRPRPKKRGLPSLDLGPFLMFFGISGVEHGKQERLDRQFELEHFFNLVTLTLNPPLGPGQYVLKGLPHEANKRGWTVEQGSQTASSPLSADGLEELREWMGGRQRRVQPEPFEPLI</sequence>
<comment type="caution">
    <text evidence="1">The sequence shown here is derived from an EMBL/GenBank/DDBJ whole genome shotgun (WGS) entry which is preliminary data.</text>
</comment>
<dbReference type="RefSeq" id="WP_317638833.1">
    <property type="nucleotide sequence ID" value="NZ_JAPMIV010000003.1"/>
</dbReference>
<accession>A0ABU4DM55</accession>
<proteinExistence type="predicted"/>
<dbReference type="Proteomes" id="UP001276150">
    <property type="component" value="Unassembled WGS sequence"/>
</dbReference>
<reference evidence="1 2" key="1">
    <citation type="submission" date="2022-11" db="EMBL/GenBank/DDBJ databases">
        <title>Deinococcus ZS9-10, Low Temperature and Draught-tolerating, UV-resistant Bacteria from Continental Antarctica.</title>
        <authorList>
            <person name="Cheng L."/>
        </authorList>
    </citation>
    <scope>NUCLEOTIDE SEQUENCE [LARGE SCALE GENOMIC DNA]</scope>
    <source>
        <strain evidence="1 2">ZS9-10</strain>
    </source>
</reference>
<evidence type="ECO:0000313" key="1">
    <source>
        <dbReference type="EMBL" id="MDV6373523.1"/>
    </source>
</evidence>
<name>A0ABU4DM55_9DEIO</name>
<gene>
    <name evidence="1" type="ORF">ORD21_02790</name>
</gene>
<evidence type="ECO:0000313" key="2">
    <source>
        <dbReference type="Proteomes" id="UP001276150"/>
    </source>
</evidence>
<keyword evidence="2" id="KW-1185">Reference proteome</keyword>
<dbReference type="EMBL" id="JAPMIV010000003">
    <property type="protein sequence ID" value="MDV6373523.1"/>
    <property type="molecule type" value="Genomic_DNA"/>
</dbReference>